<dbReference type="Proteomes" id="UP001523216">
    <property type="component" value="Unassembled WGS sequence"/>
</dbReference>
<dbReference type="EMBL" id="JAMQOL010000012">
    <property type="protein sequence ID" value="MCM4077916.1"/>
    <property type="molecule type" value="Genomic_DNA"/>
</dbReference>
<keyword evidence="3" id="KW-1185">Reference proteome</keyword>
<evidence type="ECO:0000313" key="3">
    <source>
        <dbReference type="Proteomes" id="UP001523216"/>
    </source>
</evidence>
<name>A0ABT0XVU3_9ACTN</name>
<feature type="compositionally biased region" description="Basic and acidic residues" evidence="1">
    <location>
        <begin position="1"/>
        <end position="18"/>
    </location>
</feature>
<feature type="region of interest" description="Disordered" evidence="1">
    <location>
        <begin position="1"/>
        <end position="31"/>
    </location>
</feature>
<organism evidence="2 3">
    <name type="scientific">Paractinoplanes hotanensis</name>
    <dbReference type="NCBI Taxonomy" id="2906497"/>
    <lineage>
        <taxon>Bacteria</taxon>
        <taxon>Bacillati</taxon>
        <taxon>Actinomycetota</taxon>
        <taxon>Actinomycetes</taxon>
        <taxon>Micromonosporales</taxon>
        <taxon>Micromonosporaceae</taxon>
        <taxon>Paractinoplanes</taxon>
    </lineage>
</organism>
<evidence type="ECO:0000256" key="1">
    <source>
        <dbReference type="SAM" id="MobiDB-lite"/>
    </source>
</evidence>
<sequence length="49" mass="5544">MTPTAELERLVRPSDVRGRHGRHGRRNRRRGRFGTIADAVVAAINAFFV</sequence>
<proteinExistence type="predicted"/>
<reference evidence="2 3" key="1">
    <citation type="submission" date="2022-06" db="EMBL/GenBank/DDBJ databases">
        <title>Actinoplanes abujensis sp. nov., isolated from Nigerian arid soil.</title>
        <authorList>
            <person name="Ding P."/>
        </authorList>
    </citation>
    <scope>NUCLEOTIDE SEQUENCE [LARGE SCALE GENOMIC DNA]</scope>
    <source>
        <strain evidence="3">TRM88002</strain>
    </source>
</reference>
<comment type="caution">
    <text evidence="2">The sequence shown here is derived from an EMBL/GenBank/DDBJ whole genome shotgun (WGS) entry which is preliminary data.</text>
</comment>
<accession>A0ABT0XVU3</accession>
<evidence type="ECO:0000313" key="2">
    <source>
        <dbReference type="EMBL" id="MCM4077916.1"/>
    </source>
</evidence>
<gene>
    <name evidence="2" type="ORF">LXN57_10090</name>
</gene>
<dbReference type="RefSeq" id="WP_251797767.1">
    <property type="nucleotide sequence ID" value="NZ_JAMQOL010000012.1"/>
</dbReference>
<protein>
    <submittedName>
        <fullName evidence="2">Uncharacterized protein</fullName>
    </submittedName>
</protein>
<feature type="compositionally biased region" description="Basic residues" evidence="1">
    <location>
        <begin position="19"/>
        <end position="31"/>
    </location>
</feature>